<dbReference type="Proteomes" id="UP000695022">
    <property type="component" value="Unplaced"/>
</dbReference>
<accession>A0ABM1DYX8</accession>
<gene>
    <name evidence="3" type="primary">LOC106807352</name>
</gene>
<evidence type="ECO:0000313" key="3">
    <source>
        <dbReference type="RefSeq" id="XP_014665149.1"/>
    </source>
</evidence>
<keyword evidence="1" id="KW-0732">Signal</keyword>
<dbReference type="RefSeq" id="XP_014665149.1">
    <property type="nucleotide sequence ID" value="XM_014809663.1"/>
</dbReference>
<protein>
    <submittedName>
        <fullName evidence="3">Myb-like protein M</fullName>
    </submittedName>
</protein>
<reference evidence="3" key="1">
    <citation type="submission" date="2025-08" db="UniProtKB">
        <authorList>
            <consortium name="RefSeq"/>
        </authorList>
    </citation>
    <scope>IDENTIFICATION</scope>
</reference>
<dbReference type="GeneID" id="106807352"/>
<evidence type="ECO:0000256" key="1">
    <source>
        <dbReference type="SAM" id="SignalP"/>
    </source>
</evidence>
<organism evidence="2 3">
    <name type="scientific">Priapulus caudatus</name>
    <name type="common">Priapulid worm</name>
    <dbReference type="NCBI Taxonomy" id="37621"/>
    <lineage>
        <taxon>Eukaryota</taxon>
        <taxon>Metazoa</taxon>
        <taxon>Ecdysozoa</taxon>
        <taxon>Scalidophora</taxon>
        <taxon>Priapulida</taxon>
        <taxon>Priapulimorpha</taxon>
        <taxon>Priapulimorphida</taxon>
        <taxon>Priapulidae</taxon>
        <taxon>Priapulus</taxon>
    </lineage>
</organism>
<proteinExistence type="predicted"/>
<sequence>MEGLLVAAVAAILLQLVYSSGYGNQGVGGYPGVGGDYYGNRGSTYGLPDRLPHGVLGPLISPYHNNINKVHAHGNKHGRHHGQNNRHAGNYYKDNGYYNDRNIGQYYNTQYNNRGDNNAYQNKYAKDFYGKHLNNNYVKGKAWGHSSFAPTAGLYYRKLFSPISYIPW</sequence>
<name>A0ABM1DYX8_PRICU</name>
<evidence type="ECO:0000313" key="2">
    <source>
        <dbReference type="Proteomes" id="UP000695022"/>
    </source>
</evidence>
<keyword evidence="2" id="KW-1185">Reference proteome</keyword>
<feature type="signal peptide" evidence="1">
    <location>
        <begin position="1"/>
        <end position="19"/>
    </location>
</feature>
<feature type="chain" id="PRO_5047276302" evidence="1">
    <location>
        <begin position="20"/>
        <end position="168"/>
    </location>
</feature>